<dbReference type="Gene3D" id="3.30.420.10">
    <property type="entry name" value="Ribonuclease H-like superfamily/Ribonuclease H"/>
    <property type="match status" value="1"/>
</dbReference>
<dbReference type="PANTHER" id="PTHR33116:SF80">
    <property type="entry name" value="REVERSE TRANSCRIPTASE ZINC-BINDING DOMAIN-CONTAINING PROTEIN"/>
    <property type="match status" value="1"/>
</dbReference>
<dbReference type="SUPFAM" id="SSF53098">
    <property type="entry name" value="Ribonuclease H-like"/>
    <property type="match status" value="1"/>
</dbReference>
<comment type="caution">
    <text evidence="3">The sequence shown here is derived from an EMBL/GenBank/DDBJ whole genome shotgun (WGS) entry which is preliminary data.</text>
</comment>
<name>A0AAW2W1E6_9LAMI</name>
<proteinExistence type="predicted"/>
<dbReference type="InterPro" id="IPR002156">
    <property type="entry name" value="RNaseH_domain"/>
</dbReference>
<protein>
    <recommendedName>
        <fullName evidence="4">RNase H type-1 domain-containing protein</fullName>
    </recommendedName>
</protein>
<dbReference type="EMBL" id="JACGWN010000009">
    <property type="protein sequence ID" value="KAL0434551.1"/>
    <property type="molecule type" value="Genomic_DNA"/>
</dbReference>
<sequence>MAAIAKYEALSGQLVNIDKSSFIVAKFIPLLVIQRIKNVTGFMLKHLPVIYLCAPLYTGNKKASLFDSLLQSLNTCINGWKKSVLSFGGRLQLIKSVLAMPIYLMQVVTPPKSIIIKVERMFNRFFWGSCSKAKKMHWTKWDCISFLTSEGGLGVRKLSDVTSASSYKLWWHFCADNSLLSSFLKSKYCRTPCPSQVVKWNSDSSPWRRMCAVRHTAEICIFWALGEGKVCFWHDCWLADKHLEALVDGQYQTHEIVHYYWSEDHWDMDKLFRTLPIHLLHQVASNPFDRGKPDKACWRPNASGEFFLKSAWEQVRAKSVGQQLLKEIWSLLFTPTMFVFYWRLLHDLIPTDERLQKKGIIMESKCTCCNHVETTSHLFLHNDEVQKVWRYFAGLFRIDLPTTSSIRVMVQNWRLSPSSSVHGHMRTLIPLLILWFTWTTRNDVKHRSKKFKPDVIIWKTIHHIQILYHTKLFKREHWKGDRNLADLLEYSFHMPQATLPFLGVSFMMRLVRYGLHSMNFLGEQTNVYAELFAVYRGLDIAIEMGISTLWIETDASAIISIINSTTRGHWKHQHLLMKIHGLLGKIEYKLTHIYREGNGVADYLANEACRLQQHQFISSNQQIAGKLKGLIRMDALQLPNFKF</sequence>
<dbReference type="InterPro" id="IPR036397">
    <property type="entry name" value="RNaseH_sf"/>
</dbReference>
<dbReference type="CDD" id="cd06222">
    <property type="entry name" value="RNase_H_like"/>
    <property type="match status" value="1"/>
</dbReference>
<feature type="domain" description="Reverse transcriptase zinc-binding" evidence="2">
    <location>
        <begin position="306"/>
        <end position="389"/>
    </location>
</feature>
<dbReference type="GO" id="GO:0003676">
    <property type="term" value="F:nucleic acid binding"/>
    <property type="evidence" value="ECO:0007669"/>
    <property type="project" value="InterPro"/>
</dbReference>
<evidence type="ECO:0000259" key="2">
    <source>
        <dbReference type="Pfam" id="PF13966"/>
    </source>
</evidence>
<evidence type="ECO:0000313" key="3">
    <source>
        <dbReference type="EMBL" id="KAL0434551.1"/>
    </source>
</evidence>
<dbReference type="GO" id="GO:0004523">
    <property type="term" value="F:RNA-DNA hybrid ribonuclease activity"/>
    <property type="evidence" value="ECO:0007669"/>
    <property type="project" value="InterPro"/>
</dbReference>
<accession>A0AAW2W1E6</accession>
<evidence type="ECO:0008006" key="4">
    <source>
        <dbReference type="Google" id="ProtNLM"/>
    </source>
</evidence>
<reference evidence="3" key="2">
    <citation type="journal article" date="2024" name="Plant">
        <title>Genomic evolution and insights into agronomic trait innovations of Sesamum species.</title>
        <authorList>
            <person name="Miao H."/>
            <person name="Wang L."/>
            <person name="Qu L."/>
            <person name="Liu H."/>
            <person name="Sun Y."/>
            <person name="Le M."/>
            <person name="Wang Q."/>
            <person name="Wei S."/>
            <person name="Zheng Y."/>
            <person name="Lin W."/>
            <person name="Duan Y."/>
            <person name="Cao H."/>
            <person name="Xiong S."/>
            <person name="Wang X."/>
            <person name="Wei L."/>
            <person name="Li C."/>
            <person name="Ma Q."/>
            <person name="Ju M."/>
            <person name="Zhao R."/>
            <person name="Li G."/>
            <person name="Mu C."/>
            <person name="Tian Q."/>
            <person name="Mei H."/>
            <person name="Zhang T."/>
            <person name="Gao T."/>
            <person name="Zhang H."/>
        </authorList>
    </citation>
    <scope>NUCLEOTIDE SEQUENCE</scope>
    <source>
        <strain evidence="3">KEN1</strain>
    </source>
</reference>
<reference evidence="3" key="1">
    <citation type="submission" date="2020-06" db="EMBL/GenBank/DDBJ databases">
        <authorList>
            <person name="Li T."/>
            <person name="Hu X."/>
            <person name="Zhang T."/>
            <person name="Song X."/>
            <person name="Zhang H."/>
            <person name="Dai N."/>
            <person name="Sheng W."/>
            <person name="Hou X."/>
            <person name="Wei L."/>
        </authorList>
    </citation>
    <scope>NUCLEOTIDE SEQUENCE</scope>
    <source>
        <strain evidence="3">KEN1</strain>
        <tissue evidence="3">Leaf</tissue>
    </source>
</reference>
<gene>
    <name evidence="3" type="ORF">Slati_2789400</name>
</gene>
<dbReference type="AlphaFoldDB" id="A0AAW2W1E6"/>
<dbReference type="Pfam" id="PF13966">
    <property type="entry name" value="zf-RVT"/>
    <property type="match status" value="1"/>
</dbReference>
<dbReference type="InterPro" id="IPR026960">
    <property type="entry name" value="RVT-Znf"/>
</dbReference>
<dbReference type="Pfam" id="PF13456">
    <property type="entry name" value="RVT_3"/>
    <property type="match status" value="1"/>
</dbReference>
<dbReference type="InterPro" id="IPR044730">
    <property type="entry name" value="RNase_H-like_dom_plant"/>
</dbReference>
<dbReference type="PANTHER" id="PTHR33116">
    <property type="entry name" value="REVERSE TRANSCRIPTASE ZINC-BINDING DOMAIN-CONTAINING PROTEIN-RELATED-RELATED"/>
    <property type="match status" value="1"/>
</dbReference>
<organism evidence="3">
    <name type="scientific">Sesamum latifolium</name>
    <dbReference type="NCBI Taxonomy" id="2727402"/>
    <lineage>
        <taxon>Eukaryota</taxon>
        <taxon>Viridiplantae</taxon>
        <taxon>Streptophyta</taxon>
        <taxon>Embryophyta</taxon>
        <taxon>Tracheophyta</taxon>
        <taxon>Spermatophyta</taxon>
        <taxon>Magnoliopsida</taxon>
        <taxon>eudicotyledons</taxon>
        <taxon>Gunneridae</taxon>
        <taxon>Pentapetalae</taxon>
        <taxon>asterids</taxon>
        <taxon>lamiids</taxon>
        <taxon>Lamiales</taxon>
        <taxon>Pedaliaceae</taxon>
        <taxon>Sesamum</taxon>
    </lineage>
</organism>
<dbReference type="InterPro" id="IPR012337">
    <property type="entry name" value="RNaseH-like_sf"/>
</dbReference>
<feature type="domain" description="RNase H type-1" evidence="1">
    <location>
        <begin position="516"/>
        <end position="608"/>
    </location>
</feature>
<evidence type="ECO:0000259" key="1">
    <source>
        <dbReference type="Pfam" id="PF13456"/>
    </source>
</evidence>